<proteinExistence type="inferred from homology"/>
<gene>
    <name evidence="9" type="ORF">H8B17_15230</name>
</gene>
<evidence type="ECO:0000256" key="1">
    <source>
        <dbReference type="ARBA" id="ARBA00004442"/>
    </source>
</evidence>
<keyword evidence="3" id="KW-0410">Iron transport</keyword>
<keyword evidence="3" id="KW-0406">Ion transport</keyword>
<organism evidence="9 10">
    <name type="scientific">Sphingobacterium arenae</name>
    <dbReference type="NCBI Taxonomy" id="1280598"/>
    <lineage>
        <taxon>Bacteria</taxon>
        <taxon>Pseudomonadati</taxon>
        <taxon>Bacteroidota</taxon>
        <taxon>Sphingobacteriia</taxon>
        <taxon>Sphingobacteriales</taxon>
        <taxon>Sphingobacteriaceae</taxon>
        <taxon>Sphingobacterium</taxon>
    </lineage>
</organism>
<dbReference type="Pfam" id="PF00593">
    <property type="entry name" value="TonB_dep_Rec_b-barrel"/>
    <property type="match status" value="1"/>
</dbReference>
<keyword evidence="7" id="KW-0798">TonB box</keyword>
<comment type="subcellular location">
    <subcellularLocation>
        <location evidence="1 7">Cell outer membrane</location>
    </subcellularLocation>
</comment>
<dbReference type="InterPro" id="IPR011662">
    <property type="entry name" value="Secretin/TonB_short_N"/>
</dbReference>
<dbReference type="PANTHER" id="PTHR40980:SF4">
    <property type="entry name" value="TONB-DEPENDENT RECEPTOR-LIKE BETA-BARREL DOMAIN-CONTAINING PROTEIN"/>
    <property type="match status" value="1"/>
</dbReference>
<keyword evidence="9" id="KW-0675">Receptor</keyword>
<sequence length="1109" mass="125452">MQFNLYYFHFIMRIFMLSVISILCLTEVLLASGANAQLLQKKVTLEIHEGSIADAVKNLESKNVLIAYDAAKYNLNNRKVVSGRFRNTPVKDVLNHIFRGTDMAFRETGSYIILEKKPPQRPGRISGTVYDERGLPLIGANVRVIGNKSAQTSVDGTYNMELPAGTYVVEISYISYKTQRIQEVKVEAGQRTALDIAMQVSNQQIEDVVVTSTFKRSSVAGLYAAQKNAASVTDGISAEQIARTPDNDMGAALKRITGLTTVNNRNVIVRGMSDRYNQAMLDGVSIPSTSMNRRDFSFDIIPTEMVSSVVVNKTATPDVSSEFSGGQVSVNTLDIPDENFTSIQIGSGINSQAIGKDFYRLGERKNAEYFGFFDKSAKLPEGMLSWQFPSNIEVPPPGNDQTEDFDLIPGNGIPYSSLDAVAQSKRLSAEPLQMRRYNGQPNQNYRFSLGRVYELKNGMRFGFSAAASLRNEQQVWEFNNVRGSNYGNANNNPNYIDSTKIGQNGAGMSYRFNSNSGLAANLGLQGDKFKVTLKNMYARTYSNNYNEAIRLNYFDPNSQPPSKEQYQLPEAMSLLQHQLSGEYELPWAIKATGMVAYNKITQRILDERKFKYRLTTQIGDDYYFQTPNVRNPSETGGDAISEDSRMWTQVNEEDFHWAASFAKSFDTGETLSTLIKLGYQGFDKQRDLSVFRMIPYSARGSQFEKPYEVILDPANIGNGVNEAYYWATFINGPVFDGHMKMHAVYVMADQKLWNRLRLVYGVRGESFDLNNSQEEILNRRYTDPSEFILFRRGVAESGWRWLPSINATYEITSTFNVRSSYSRTVIRPDFRESSFFGFYDYELEGNVSGDRVESTVVDNVDLRLELYPGAGEIVSLTGYYKYLDRPIELVRNSSLSQGNYYVFTNMESATNLGLELEVRKNLGFLGEQDWLEDIFVYGNGTLLKSNVKVMTPWGSYPAEGGGSEWRQERQDSQDRPLIGQSPWLLNLGLGYWGESFGLTASYNQRSYRTNLTAFTPHEVEYEKVPGQLDGQLYARVLKKRMEIKFNMANLLNDWSIFYANTEGFVPDPNEGSKWIANKGDNKYNKEDNDTILYRRKEGSRFSLSLTYSF</sequence>
<accession>A0ABR7Y6K8</accession>
<dbReference type="PANTHER" id="PTHR40980">
    <property type="entry name" value="PLUG DOMAIN-CONTAINING PROTEIN"/>
    <property type="match status" value="1"/>
</dbReference>
<dbReference type="InterPro" id="IPR012910">
    <property type="entry name" value="Plug_dom"/>
</dbReference>
<dbReference type="SMART" id="SM00965">
    <property type="entry name" value="STN"/>
    <property type="match status" value="1"/>
</dbReference>
<comment type="caution">
    <text evidence="9">The sequence shown here is derived from an EMBL/GenBank/DDBJ whole genome shotgun (WGS) entry which is preliminary data.</text>
</comment>
<dbReference type="Gene3D" id="2.60.40.1120">
    <property type="entry name" value="Carboxypeptidase-like, regulatory domain"/>
    <property type="match status" value="1"/>
</dbReference>
<keyword evidence="2" id="KW-0813">Transport</keyword>
<dbReference type="SUPFAM" id="SSF49464">
    <property type="entry name" value="Carboxypeptidase regulatory domain-like"/>
    <property type="match status" value="1"/>
</dbReference>
<evidence type="ECO:0000256" key="7">
    <source>
        <dbReference type="RuleBase" id="RU003357"/>
    </source>
</evidence>
<dbReference type="EMBL" id="JACNYK010000004">
    <property type="protein sequence ID" value="MBD1426933.1"/>
    <property type="molecule type" value="Genomic_DNA"/>
</dbReference>
<dbReference type="Gene3D" id="2.170.130.10">
    <property type="entry name" value="TonB-dependent receptor, plug domain"/>
    <property type="match status" value="1"/>
</dbReference>
<reference evidence="9 10" key="1">
    <citation type="submission" date="2020-08" db="EMBL/GenBank/DDBJ databases">
        <title>Sphingobacterium sp. DN00404 isolated from aquaculture water.</title>
        <authorList>
            <person name="Zhang M."/>
        </authorList>
    </citation>
    <scope>NUCLEOTIDE SEQUENCE [LARGE SCALE GENOMIC DNA]</scope>
    <source>
        <strain evidence="9 10">KCTC 32294</strain>
    </source>
</reference>
<comment type="similarity">
    <text evidence="7">Belongs to the TonB-dependent receptor family.</text>
</comment>
<evidence type="ECO:0000313" key="9">
    <source>
        <dbReference type="EMBL" id="MBD1426933.1"/>
    </source>
</evidence>
<keyword evidence="4" id="KW-0408">Iron</keyword>
<dbReference type="RefSeq" id="WP_190310080.1">
    <property type="nucleotide sequence ID" value="NZ_JACNYK010000004.1"/>
</dbReference>
<dbReference type="InterPro" id="IPR008969">
    <property type="entry name" value="CarboxyPept-like_regulatory"/>
</dbReference>
<evidence type="ECO:0000256" key="5">
    <source>
        <dbReference type="ARBA" id="ARBA00023136"/>
    </source>
</evidence>
<evidence type="ECO:0000256" key="4">
    <source>
        <dbReference type="ARBA" id="ARBA00023004"/>
    </source>
</evidence>
<dbReference type="Pfam" id="PF13620">
    <property type="entry name" value="CarboxypepD_reg"/>
    <property type="match status" value="1"/>
</dbReference>
<keyword evidence="10" id="KW-1185">Reference proteome</keyword>
<dbReference type="Gene3D" id="2.40.170.20">
    <property type="entry name" value="TonB-dependent receptor, beta-barrel domain"/>
    <property type="match status" value="1"/>
</dbReference>
<keyword evidence="5 7" id="KW-0472">Membrane</keyword>
<evidence type="ECO:0000313" key="10">
    <source>
        <dbReference type="Proteomes" id="UP000606494"/>
    </source>
</evidence>
<evidence type="ECO:0000256" key="3">
    <source>
        <dbReference type="ARBA" id="ARBA00022496"/>
    </source>
</evidence>
<dbReference type="InterPro" id="IPR036942">
    <property type="entry name" value="Beta-barrel_TonB_sf"/>
</dbReference>
<dbReference type="Pfam" id="PF07715">
    <property type="entry name" value="Plug"/>
    <property type="match status" value="1"/>
</dbReference>
<dbReference type="InterPro" id="IPR037066">
    <property type="entry name" value="Plug_dom_sf"/>
</dbReference>
<dbReference type="SUPFAM" id="SSF56935">
    <property type="entry name" value="Porins"/>
    <property type="match status" value="1"/>
</dbReference>
<keyword evidence="6" id="KW-0998">Cell outer membrane</keyword>
<dbReference type="InterPro" id="IPR000531">
    <property type="entry name" value="Beta-barrel_TonB"/>
</dbReference>
<evidence type="ECO:0000256" key="6">
    <source>
        <dbReference type="ARBA" id="ARBA00023237"/>
    </source>
</evidence>
<feature type="domain" description="Secretin/TonB short N-terminal" evidence="8">
    <location>
        <begin position="64"/>
        <end position="117"/>
    </location>
</feature>
<name>A0ABR7Y6K8_9SPHI</name>
<dbReference type="Proteomes" id="UP000606494">
    <property type="component" value="Unassembled WGS sequence"/>
</dbReference>
<protein>
    <submittedName>
        <fullName evidence="9">TonB-dependent receptor</fullName>
    </submittedName>
</protein>
<evidence type="ECO:0000259" key="8">
    <source>
        <dbReference type="SMART" id="SM00965"/>
    </source>
</evidence>
<evidence type="ECO:0000256" key="2">
    <source>
        <dbReference type="ARBA" id="ARBA00022448"/>
    </source>
</evidence>